<evidence type="ECO:0000313" key="3">
    <source>
        <dbReference type="EMBL" id="VDN00759.1"/>
    </source>
</evidence>
<feature type="signal peptide" evidence="1">
    <location>
        <begin position="1"/>
        <end position="21"/>
    </location>
</feature>
<feature type="chain" id="PRO_5043126367" evidence="1">
    <location>
        <begin position="22"/>
        <end position="398"/>
    </location>
</feature>
<keyword evidence="4" id="KW-1185">Reference proteome</keyword>
<gene>
    <name evidence="3" type="ORF">TCLT_LOCUS3757</name>
</gene>
<organism evidence="5">
    <name type="scientific">Thelazia callipaeda</name>
    <name type="common">Oriental eyeworm</name>
    <name type="synonym">Parasitic nematode</name>
    <dbReference type="NCBI Taxonomy" id="103827"/>
    <lineage>
        <taxon>Eukaryota</taxon>
        <taxon>Metazoa</taxon>
        <taxon>Ecdysozoa</taxon>
        <taxon>Nematoda</taxon>
        <taxon>Chromadorea</taxon>
        <taxon>Rhabditida</taxon>
        <taxon>Spirurina</taxon>
        <taxon>Spiruromorpha</taxon>
        <taxon>Thelazioidea</taxon>
        <taxon>Thelaziidae</taxon>
        <taxon>Thelazia</taxon>
    </lineage>
</organism>
<dbReference type="InterPro" id="IPR003609">
    <property type="entry name" value="Pan_app"/>
</dbReference>
<reference evidence="5" key="1">
    <citation type="submission" date="2017-02" db="UniProtKB">
        <authorList>
            <consortium name="WormBaseParasite"/>
        </authorList>
    </citation>
    <scope>IDENTIFICATION</scope>
</reference>
<dbReference type="PANTHER" id="PTHR47327">
    <property type="entry name" value="FI18240P1-RELATED"/>
    <property type="match status" value="1"/>
</dbReference>
<feature type="domain" description="Apple" evidence="2">
    <location>
        <begin position="264"/>
        <end position="343"/>
    </location>
</feature>
<dbReference type="PROSITE" id="PS50948">
    <property type="entry name" value="PAN"/>
    <property type="match status" value="2"/>
</dbReference>
<dbReference type="AlphaFoldDB" id="A0A0N5CU48"/>
<dbReference type="SMART" id="SM00473">
    <property type="entry name" value="PAN_AP"/>
    <property type="match status" value="2"/>
</dbReference>
<dbReference type="WBParaSite" id="TCLT_0000376801-mRNA-1">
    <property type="protein sequence ID" value="TCLT_0000376801-mRNA-1"/>
    <property type="gene ID" value="TCLT_0000376801"/>
</dbReference>
<sequence length="398" mass="44940">MYDYRYVFAVNIFLLLKLFDAQISATISESFVTGCFLPIYHRGISNSEPIAELWRVDVIDCLSYCITNAPENEDRCSSVVYHRYFSTCQLYSHDGTLHGSQIVYASGHDYYNRTSYIVEREIRKHEAAKVVKEASEIPNTFLNDDEQKNETEDNAEWSVFAFLNQNVAFATCQPDEVIGYLVFTGYESISKGHPHLLHGIEQTDANGNSFPCNSVNYNPIQEICELYSSDLKSKNGLTHLMKKEGSIFADKICLAVSSRFRRSCQQEAMFFTHPGKKITKAIIDYSNGTISIGHCIAICINSFHCQSVTYKNGLCVLHDVDVISDPASMVDATQDSYVIQNGCVAPMTSEQNADEKIENNKWNAWSDCKFGIDGERVRVRSRECGKADCTDLQVQNCF</sequence>
<evidence type="ECO:0000259" key="2">
    <source>
        <dbReference type="PROSITE" id="PS50948"/>
    </source>
</evidence>
<keyword evidence="1" id="KW-0732">Signal</keyword>
<dbReference type="Proteomes" id="UP000276776">
    <property type="component" value="Unassembled WGS sequence"/>
</dbReference>
<dbReference type="PANTHER" id="PTHR47327:SF22">
    <property type="entry name" value="APPLE DOMAIN-CONTAINING PROTEIN"/>
    <property type="match status" value="1"/>
</dbReference>
<dbReference type="SUPFAM" id="SSF57414">
    <property type="entry name" value="Hairpin loop containing domain-like"/>
    <property type="match status" value="2"/>
</dbReference>
<protein>
    <submittedName>
        <fullName evidence="5">Apple domain-containing protein</fullName>
    </submittedName>
</protein>
<evidence type="ECO:0000313" key="5">
    <source>
        <dbReference type="WBParaSite" id="TCLT_0000376801-mRNA-1"/>
    </source>
</evidence>
<evidence type="ECO:0000256" key="1">
    <source>
        <dbReference type="SAM" id="SignalP"/>
    </source>
</evidence>
<dbReference type="STRING" id="103827.A0A0N5CU48"/>
<dbReference type="EMBL" id="UYYF01004266">
    <property type="protein sequence ID" value="VDN00759.1"/>
    <property type="molecule type" value="Genomic_DNA"/>
</dbReference>
<reference evidence="3 4" key="2">
    <citation type="submission" date="2018-11" db="EMBL/GenBank/DDBJ databases">
        <authorList>
            <consortium name="Pathogen Informatics"/>
        </authorList>
    </citation>
    <scope>NUCLEOTIDE SEQUENCE [LARGE SCALE GENOMIC DNA]</scope>
</reference>
<accession>A0A0N5CU48</accession>
<evidence type="ECO:0000313" key="4">
    <source>
        <dbReference type="Proteomes" id="UP000276776"/>
    </source>
</evidence>
<dbReference type="OrthoDB" id="5850959at2759"/>
<dbReference type="OMA" id="HVTAGEC"/>
<proteinExistence type="predicted"/>
<dbReference type="InterPro" id="IPR052774">
    <property type="entry name" value="Celegans_DevNeuronal_Protein"/>
</dbReference>
<dbReference type="Pfam" id="PF00024">
    <property type="entry name" value="PAN_1"/>
    <property type="match status" value="2"/>
</dbReference>
<feature type="domain" description="Apple" evidence="2">
    <location>
        <begin position="35"/>
        <end position="115"/>
    </location>
</feature>
<dbReference type="Gene3D" id="3.50.4.10">
    <property type="entry name" value="Hepatocyte Growth Factor"/>
    <property type="match status" value="1"/>
</dbReference>
<name>A0A0N5CU48_THECL</name>
<dbReference type="GO" id="GO:0009653">
    <property type="term" value="P:anatomical structure morphogenesis"/>
    <property type="evidence" value="ECO:0007669"/>
    <property type="project" value="TreeGrafter"/>
</dbReference>